<accession>A0A4J1Z7G6</accession>
<dbReference type="PANTHER" id="PTHR33498">
    <property type="entry name" value="TRANSPOSASE FOR INSERTION SEQUENCE ELEMENT IS1557"/>
    <property type="match status" value="1"/>
</dbReference>
<dbReference type="EMBL" id="CAATIS010000028">
    <property type="protein sequence ID" value="VNQ91924.1"/>
    <property type="molecule type" value="Genomic_DNA"/>
</dbReference>
<dbReference type="InterPro" id="IPR047951">
    <property type="entry name" value="Transpos_ISL3"/>
</dbReference>
<dbReference type="AlphaFoldDB" id="A0A4J1Z7G6"/>
<reference evidence="2" key="1">
    <citation type="submission" date="2019-04" db="EMBL/GenBank/DDBJ databases">
        <authorList>
            <consortium name="Pathogen Informatics"/>
        </authorList>
    </citation>
    <scope>NUCLEOTIDE SEQUENCE</scope>
    <source>
        <strain evidence="2">GPSC51</strain>
    </source>
</reference>
<protein>
    <submittedName>
        <fullName evidence="2">Transposase IS204/IS1001/IS1096/IS1165 family protein</fullName>
    </submittedName>
</protein>
<name>A0A4J1Z7G6_STREE</name>
<feature type="domain" description="Transposase IS204/IS1001/IS1096/IS1165 DDE" evidence="1">
    <location>
        <begin position="5"/>
        <end position="143"/>
    </location>
</feature>
<evidence type="ECO:0000313" key="2">
    <source>
        <dbReference type="EMBL" id="VNQ01854.1"/>
    </source>
</evidence>
<dbReference type="InterPro" id="IPR002560">
    <property type="entry name" value="Transposase_DDE"/>
</dbReference>
<dbReference type="PANTHER" id="PTHR33498:SF1">
    <property type="entry name" value="TRANSPOSASE FOR INSERTION SEQUENCE ELEMENT IS1557"/>
    <property type="match status" value="1"/>
</dbReference>
<proteinExistence type="predicted"/>
<evidence type="ECO:0000313" key="3">
    <source>
        <dbReference type="EMBL" id="VNQ91924.1"/>
    </source>
</evidence>
<sequence>MMTTRIVIMKNFDKQSLPYRAMKNHWRIFQKDSRKLSDKAFYSRTFRQTLTPREIVNKTLAFSDELHYYDDLYQLLLFHLQEKNADHFFDLLTEAFPQLNQAFRTALSTLVRYRKYVTNAIQMPYSNSKLEAINKLISFLQTQTCRYGYVFLQILEFSQR</sequence>
<organism evidence="2">
    <name type="scientific">Streptococcus pneumoniae</name>
    <dbReference type="NCBI Taxonomy" id="1313"/>
    <lineage>
        <taxon>Bacteria</taxon>
        <taxon>Bacillati</taxon>
        <taxon>Bacillota</taxon>
        <taxon>Bacilli</taxon>
        <taxon>Lactobacillales</taxon>
        <taxon>Streptococcaceae</taxon>
        <taxon>Streptococcus</taxon>
    </lineage>
</organism>
<dbReference type="EMBL" id="CAATHA010000017">
    <property type="protein sequence ID" value="VNQ01854.1"/>
    <property type="molecule type" value="Genomic_DNA"/>
</dbReference>
<gene>
    <name evidence="2" type="ORF">SAMEA3172910_01552</name>
    <name evidence="3" type="ORF">SAMEA3206932_02004</name>
</gene>
<evidence type="ECO:0000259" key="1">
    <source>
        <dbReference type="Pfam" id="PF01610"/>
    </source>
</evidence>
<dbReference type="Pfam" id="PF01610">
    <property type="entry name" value="DDE_Tnp_ISL3"/>
    <property type="match status" value="1"/>
</dbReference>